<dbReference type="PROSITE" id="PS51819">
    <property type="entry name" value="VOC"/>
    <property type="match status" value="1"/>
</dbReference>
<dbReference type="InterPro" id="IPR029068">
    <property type="entry name" value="Glyas_Bleomycin-R_OHBP_Dase"/>
</dbReference>
<name>A0A382N700_9ZZZZ</name>
<protein>
    <recommendedName>
        <fullName evidence="1">VOC domain-containing protein</fullName>
    </recommendedName>
</protein>
<evidence type="ECO:0000313" key="2">
    <source>
        <dbReference type="EMBL" id="SVC55562.1"/>
    </source>
</evidence>
<feature type="domain" description="VOC" evidence="1">
    <location>
        <begin position="1"/>
        <end position="111"/>
    </location>
</feature>
<evidence type="ECO:0000259" key="1">
    <source>
        <dbReference type="PROSITE" id="PS51819"/>
    </source>
</evidence>
<dbReference type="Gene3D" id="3.10.180.10">
    <property type="entry name" value="2,3-Dihydroxybiphenyl 1,2-Dioxygenase, domain 1"/>
    <property type="match status" value="1"/>
</dbReference>
<gene>
    <name evidence="2" type="ORF">METZ01_LOCUS308416</name>
</gene>
<dbReference type="AlphaFoldDB" id="A0A382N700"/>
<dbReference type="EMBL" id="UINC01097661">
    <property type="protein sequence ID" value="SVC55562.1"/>
    <property type="molecule type" value="Genomic_DNA"/>
</dbReference>
<feature type="non-terminal residue" evidence="2">
    <location>
        <position position="1"/>
    </location>
</feature>
<sequence length="120" mass="13068">IGIEIAVSDLDAAKAFWSDALQFQQGDNDTIFAGDTVLFLVQDGAVQPSPDEKGASGYRYTTVQIHKCDEEHAGILARGGREGEVPHTIGTTTRYSFVRDPDGNWLEVSQRAQLTGTLEQ</sequence>
<organism evidence="2">
    <name type="scientific">marine metagenome</name>
    <dbReference type="NCBI Taxonomy" id="408172"/>
    <lineage>
        <taxon>unclassified sequences</taxon>
        <taxon>metagenomes</taxon>
        <taxon>ecological metagenomes</taxon>
    </lineage>
</organism>
<dbReference type="InterPro" id="IPR004360">
    <property type="entry name" value="Glyas_Fos-R_dOase_dom"/>
</dbReference>
<dbReference type="SUPFAM" id="SSF54593">
    <property type="entry name" value="Glyoxalase/Bleomycin resistance protein/Dihydroxybiphenyl dioxygenase"/>
    <property type="match status" value="1"/>
</dbReference>
<proteinExistence type="predicted"/>
<dbReference type="CDD" id="cd06587">
    <property type="entry name" value="VOC"/>
    <property type="match status" value="1"/>
</dbReference>
<reference evidence="2" key="1">
    <citation type="submission" date="2018-05" db="EMBL/GenBank/DDBJ databases">
        <authorList>
            <person name="Lanie J.A."/>
            <person name="Ng W.-L."/>
            <person name="Kazmierczak K.M."/>
            <person name="Andrzejewski T.M."/>
            <person name="Davidsen T.M."/>
            <person name="Wayne K.J."/>
            <person name="Tettelin H."/>
            <person name="Glass J.I."/>
            <person name="Rusch D."/>
            <person name="Podicherti R."/>
            <person name="Tsui H.-C.T."/>
            <person name="Winkler M.E."/>
        </authorList>
    </citation>
    <scope>NUCLEOTIDE SEQUENCE</scope>
</reference>
<accession>A0A382N700</accession>
<dbReference type="Pfam" id="PF00903">
    <property type="entry name" value="Glyoxalase"/>
    <property type="match status" value="1"/>
</dbReference>
<dbReference type="InterPro" id="IPR037523">
    <property type="entry name" value="VOC_core"/>
</dbReference>